<dbReference type="InterPro" id="IPR005151">
    <property type="entry name" value="Tail-specific_protease"/>
</dbReference>
<comment type="caution">
    <text evidence="7">The sequence shown here is derived from an EMBL/GenBank/DDBJ whole genome shotgun (WGS) entry which is preliminary data.</text>
</comment>
<dbReference type="PANTHER" id="PTHR32060">
    <property type="entry name" value="TAIL-SPECIFIC PROTEASE"/>
    <property type="match status" value="1"/>
</dbReference>
<organism evidence="7 8">
    <name type="scientific">Albibacterium profundi</name>
    <dbReference type="NCBI Taxonomy" id="3134906"/>
    <lineage>
        <taxon>Bacteria</taxon>
        <taxon>Pseudomonadati</taxon>
        <taxon>Bacteroidota</taxon>
        <taxon>Sphingobacteriia</taxon>
        <taxon>Sphingobacteriales</taxon>
        <taxon>Sphingobacteriaceae</taxon>
        <taxon>Albibacterium</taxon>
    </lineage>
</organism>
<dbReference type="Pfam" id="PF17820">
    <property type="entry name" value="PDZ_6"/>
    <property type="match status" value="1"/>
</dbReference>
<keyword evidence="4 5" id="KW-0720">Serine protease</keyword>
<gene>
    <name evidence="7" type="ORF">WKR92_08545</name>
</gene>
<dbReference type="PANTHER" id="PTHR32060:SF30">
    <property type="entry name" value="CARBOXY-TERMINAL PROCESSING PROTEASE CTPA"/>
    <property type="match status" value="1"/>
</dbReference>
<dbReference type="Gene3D" id="3.90.226.10">
    <property type="entry name" value="2-enoyl-CoA Hydratase, Chain A, domain 1"/>
    <property type="match status" value="1"/>
</dbReference>
<evidence type="ECO:0000259" key="6">
    <source>
        <dbReference type="PROSITE" id="PS50106"/>
    </source>
</evidence>
<dbReference type="InterPro" id="IPR001478">
    <property type="entry name" value="PDZ"/>
</dbReference>
<keyword evidence="2 5" id="KW-0645">Protease</keyword>
<dbReference type="Pfam" id="PF03572">
    <property type="entry name" value="Peptidase_S41"/>
    <property type="match status" value="1"/>
</dbReference>
<dbReference type="Gene3D" id="2.30.42.10">
    <property type="match status" value="1"/>
</dbReference>
<dbReference type="InterPro" id="IPR036034">
    <property type="entry name" value="PDZ_sf"/>
</dbReference>
<dbReference type="CDD" id="cd06782">
    <property type="entry name" value="cpPDZ_CPP-like"/>
    <property type="match status" value="1"/>
</dbReference>
<dbReference type="SUPFAM" id="SSF50156">
    <property type="entry name" value="PDZ domain-like"/>
    <property type="match status" value="1"/>
</dbReference>
<evidence type="ECO:0000256" key="5">
    <source>
        <dbReference type="RuleBase" id="RU004404"/>
    </source>
</evidence>
<dbReference type="Pfam" id="PF22694">
    <property type="entry name" value="CtpB_N-like"/>
    <property type="match status" value="1"/>
</dbReference>
<protein>
    <submittedName>
        <fullName evidence="7">S41 family peptidase</fullName>
    </submittedName>
</protein>
<dbReference type="InterPro" id="IPR055210">
    <property type="entry name" value="CtpA/B_N"/>
</dbReference>
<dbReference type="RefSeq" id="WP_375557413.1">
    <property type="nucleotide sequence ID" value="NZ_JBBVGT010000002.1"/>
</dbReference>
<dbReference type="SMART" id="SM00245">
    <property type="entry name" value="TSPc"/>
    <property type="match status" value="1"/>
</dbReference>
<dbReference type="CDD" id="cd07560">
    <property type="entry name" value="Peptidase_S41_CPP"/>
    <property type="match status" value="1"/>
</dbReference>
<evidence type="ECO:0000256" key="4">
    <source>
        <dbReference type="ARBA" id="ARBA00022825"/>
    </source>
</evidence>
<evidence type="ECO:0000256" key="1">
    <source>
        <dbReference type="ARBA" id="ARBA00009179"/>
    </source>
</evidence>
<accession>A0ABV5CEB4</accession>
<name>A0ABV5CEB4_9SPHI</name>
<sequence length="539" mass="60149">MQNSTRKNLLFALAYAVVLAIGILLGQNYADENQTVGNNSFIPLGLTDKTGKVQKTLQLIQERYVEKVVLDTLQDAAIMEMLTRLDPHSSYLAPRQARAVAENLSGSFDGIGIEYFSVNDTLIVTGMVSGGPAEEAGILRGDKLIWVNDSLIAGVNRSRQEISDLVRGKRGTSLNVWISREGKEIESPIQIKRDKIHISTIDAAYMIRPLTAYIKIKRFGEHTSEEFEAALEGLKLNGFDKLILDLRDNGGGYFYSALAVADQFFPADNLLVYTDGANEERTDYYSTANGVYEDGELVVLINENSASSSEIVAGAVQDLQRGTVIGRRSYGKGLVQEQFDFGDGSALNLTVAKYYTPSGRSIQKPYREGKVNYFNELHQRFLSGELTSQSIQQTDSISPDGDVYENGSGKLITVSGGIMPDIYVPLDTTGLTPFYHTVQERDLIRNFIYHRLIDTPPSFAIENFIEDYDISNAVYREFIQFARKEDVSFSITESNLSRDIIEGDMKAILGKYFFGNEAWFKVRNHQDPNILRSLQVLND</sequence>
<keyword evidence="8" id="KW-1185">Reference proteome</keyword>
<dbReference type="NCBIfam" id="TIGR00225">
    <property type="entry name" value="prc"/>
    <property type="match status" value="1"/>
</dbReference>
<evidence type="ECO:0000313" key="7">
    <source>
        <dbReference type="EMBL" id="MFB5945882.1"/>
    </source>
</evidence>
<keyword evidence="3 5" id="KW-0378">Hydrolase</keyword>
<dbReference type="PROSITE" id="PS50106">
    <property type="entry name" value="PDZ"/>
    <property type="match status" value="1"/>
</dbReference>
<dbReference type="Gene3D" id="3.30.750.44">
    <property type="match status" value="1"/>
</dbReference>
<evidence type="ECO:0000256" key="2">
    <source>
        <dbReference type="ARBA" id="ARBA00022670"/>
    </source>
</evidence>
<dbReference type="InterPro" id="IPR004447">
    <property type="entry name" value="Peptidase_S41A"/>
</dbReference>
<dbReference type="SUPFAM" id="SSF52096">
    <property type="entry name" value="ClpP/crotonase"/>
    <property type="match status" value="1"/>
</dbReference>
<dbReference type="EMBL" id="JBBVGT010000002">
    <property type="protein sequence ID" value="MFB5945882.1"/>
    <property type="molecule type" value="Genomic_DNA"/>
</dbReference>
<dbReference type="InterPro" id="IPR029045">
    <property type="entry name" value="ClpP/crotonase-like_dom_sf"/>
</dbReference>
<evidence type="ECO:0000256" key="3">
    <source>
        <dbReference type="ARBA" id="ARBA00022801"/>
    </source>
</evidence>
<evidence type="ECO:0000313" key="8">
    <source>
        <dbReference type="Proteomes" id="UP001580928"/>
    </source>
</evidence>
<feature type="domain" description="PDZ" evidence="6">
    <location>
        <begin position="97"/>
        <end position="167"/>
    </location>
</feature>
<comment type="similarity">
    <text evidence="1 5">Belongs to the peptidase S41A family.</text>
</comment>
<reference evidence="7 8" key="1">
    <citation type="submission" date="2024-04" db="EMBL/GenBank/DDBJ databases">
        <title>Albibacterium profundi sp. nov., isolated from sediment of the Challenger Deep of Mariana Trench.</title>
        <authorList>
            <person name="Wang Y."/>
        </authorList>
    </citation>
    <scope>NUCLEOTIDE SEQUENCE [LARGE SCALE GENOMIC DNA]</scope>
    <source>
        <strain evidence="7 8">RHL897</strain>
    </source>
</reference>
<dbReference type="InterPro" id="IPR041489">
    <property type="entry name" value="PDZ_6"/>
</dbReference>
<proteinExistence type="inferred from homology"/>
<dbReference type="Proteomes" id="UP001580928">
    <property type="component" value="Unassembled WGS sequence"/>
</dbReference>
<dbReference type="SMART" id="SM00228">
    <property type="entry name" value="PDZ"/>
    <property type="match status" value="1"/>
</dbReference>